<evidence type="ECO:0000256" key="5">
    <source>
        <dbReference type="ARBA" id="ARBA00023186"/>
    </source>
</evidence>
<dbReference type="OMA" id="WDPVLHW"/>
<dbReference type="OrthoDB" id="5673at2759"/>
<dbReference type="InterPro" id="IPR042272">
    <property type="entry name" value="ATP12_ATP_synth-F1-assembly_N"/>
</dbReference>
<dbReference type="Proteomes" id="UP000887568">
    <property type="component" value="Unplaced"/>
</dbReference>
<dbReference type="EnsemblMetazoa" id="XM_038191299.1">
    <property type="protein sequence ID" value="XP_038047227.1"/>
    <property type="gene ID" value="LOC119721293"/>
</dbReference>
<dbReference type="Pfam" id="PF07542">
    <property type="entry name" value="ATP12"/>
    <property type="match status" value="1"/>
</dbReference>
<name>A0A913Z678_PATMI</name>
<sequence>MSGSIFLSRSCQSLRRILQGSSHPFFMNNVKRFYRERKRFYKNVSISQSGKSFEINLDRRKVKTPAGQLLVIPNEPLAIAVATEWDNQGDVIKQHTMHLTSLCNTAIDNPSTRNKQQVIRAILHYLDTDTVCYRLQDPPELFALQTNEWDPLLDWINERYKVEVSSSTSITGPEIPDATRQTLGHHLETHSDWALVGYENTVSCLKSVVLTFALMDRRLGVEEAVTLSLLETEFQTARWGSVEWAHDTEIADLKARVAAASLFTQLVSGSHEVKQKQPIQ</sequence>
<dbReference type="RefSeq" id="XP_038047227.1">
    <property type="nucleotide sequence ID" value="XM_038191299.1"/>
</dbReference>
<keyword evidence="3" id="KW-0809">Transit peptide</keyword>
<dbReference type="PANTHER" id="PTHR21013">
    <property type="entry name" value="ATP SYNTHASE MITOCHONDRIAL F1 COMPLEX ASSEMBLY FACTOR 2/ATP12 PROTEIN, MITOCHONDRIAL PRECURSOR"/>
    <property type="match status" value="1"/>
</dbReference>
<dbReference type="InterPro" id="IPR011419">
    <property type="entry name" value="ATP12_ATP_synth-F1-assembly"/>
</dbReference>
<dbReference type="InterPro" id="IPR023335">
    <property type="entry name" value="ATP12_ortho_dom_sf"/>
</dbReference>
<dbReference type="GeneID" id="119721293"/>
<dbReference type="PANTHER" id="PTHR21013:SF10">
    <property type="entry name" value="ATP SYNTHASE MITOCHONDRIAL F1 COMPLEX ASSEMBLY FACTOR 2"/>
    <property type="match status" value="1"/>
</dbReference>
<dbReference type="Gene3D" id="3.30.2180.10">
    <property type="entry name" value="ATP12-like"/>
    <property type="match status" value="1"/>
</dbReference>
<evidence type="ECO:0000313" key="6">
    <source>
        <dbReference type="EnsemblMetazoa" id="XP_038047227.1"/>
    </source>
</evidence>
<keyword evidence="4" id="KW-0496">Mitochondrion</keyword>
<evidence type="ECO:0000313" key="7">
    <source>
        <dbReference type="Proteomes" id="UP000887568"/>
    </source>
</evidence>
<keyword evidence="7" id="KW-1185">Reference proteome</keyword>
<dbReference type="GO" id="GO:0033615">
    <property type="term" value="P:mitochondrial proton-transporting ATP synthase complex assembly"/>
    <property type="evidence" value="ECO:0007669"/>
    <property type="project" value="TreeGrafter"/>
</dbReference>
<dbReference type="Gene3D" id="1.10.3580.10">
    <property type="entry name" value="ATP12 ATPase"/>
    <property type="match status" value="1"/>
</dbReference>
<comment type="similarity">
    <text evidence="2">Belongs to the ATP12 family.</text>
</comment>
<comment type="subcellular location">
    <subcellularLocation>
        <location evidence="1">Mitochondrion</location>
    </subcellularLocation>
</comment>
<dbReference type="SUPFAM" id="SSF160909">
    <property type="entry name" value="ATP12-like"/>
    <property type="match status" value="1"/>
</dbReference>
<organism evidence="6 7">
    <name type="scientific">Patiria miniata</name>
    <name type="common">Bat star</name>
    <name type="synonym">Asterina miniata</name>
    <dbReference type="NCBI Taxonomy" id="46514"/>
    <lineage>
        <taxon>Eukaryota</taxon>
        <taxon>Metazoa</taxon>
        <taxon>Echinodermata</taxon>
        <taxon>Eleutherozoa</taxon>
        <taxon>Asterozoa</taxon>
        <taxon>Asteroidea</taxon>
        <taxon>Valvatacea</taxon>
        <taxon>Valvatida</taxon>
        <taxon>Asterinidae</taxon>
        <taxon>Patiria</taxon>
    </lineage>
</organism>
<reference evidence="6" key="1">
    <citation type="submission" date="2022-11" db="UniProtKB">
        <authorList>
            <consortium name="EnsemblMetazoa"/>
        </authorList>
    </citation>
    <scope>IDENTIFICATION</scope>
</reference>
<dbReference type="AlphaFoldDB" id="A0A913Z678"/>
<protein>
    <recommendedName>
        <fullName evidence="8">ATP synthase mitochondrial F1 complex assembly factor 2</fullName>
    </recommendedName>
</protein>
<evidence type="ECO:0000256" key="1">
    <source>
        <dbReference type="ARBA" id="ARBA00004173"/>
    </source>
</evidence>
<proteinExistence type="inferred from homology"/>
<keyword evidence="5" id="KW-0143">Chaperone</keyword>
<evidence type="ECO:0000256" key="2">
    <source>
        <dbReference type="ARBA" id="ARBA00008231"/>
    </source>
</evidence>
<accession>A0A913Z678</accession>
<dbReference type="CTD" id="91647"/>
<evidence type="ECO:0000256" key="3">
    <source>
        <dbReference type="ARBA" id="ARBA00022946"/>
    </source>
</evidence>
<evidence type="ECO:0000256" key="4">
    <source>
        <dbReference type="ARBA" id="ARBA00023128"/>
    </source>
</evidence>
<evidence type="ECO:0008006" key="8">
    <source>
        <dbReference type="Google" id="ProtNLM"/>
    </source>
</evidence>
<dbReference type="GO" id="GO:0005739">
    <property type="term" value="C:mitochondrion"/>
    <property type="evidence" value="ECO:0007669"/>
    <property type="project" value="UniProtKB-SubCell"/>
</dbReference>